<dbReference type="OrthoDB" id="619536at2759"/>
<dbReference type="PANTHER" id="PTHR15430:SF1">
    <property type="entry name" value="GLOMULIN"/>
    <property type="match status" value="1"/>
</dbReference>
<protein>
    <submittedName>
        <fullName evidence="2">Aberrant root formation protein 4 isoform X1</fullName>
    </submittedName>
</protein>
<organism evidence="1 2">
    <name type="scientific">Elaeis guineensis var. tenera</name>
    <name type="common">Oil palm</name>
    <dbReference type="NCBI Taxonomy" id="51953"/>
    <lineage>
        <taxon>Eukaryota</taxon>
        <taxon>Viridiplantae</taxon>
        <taxon>Streptophyta</taxon>
        <taxon>Embryophyta</taxon>
        <taxon>Tracheophyta</taxon>
        <taxon>Spermatophyta</taxon>
        <taxon>Magnoliopsida</taxon>
        <taxon>Liliopsida</taxon>
        <taxon>Arecaceae</taxon>
        <taxon>Arecoideae</taxon>
        <taxon>Cocoseae</taxon>
        <taxon>Elaeidinae</taxon>
        <taxon>Elaeis</taxon>
    </lineage>
</organism>
<dbReference type="SUPFAM" id="SSF48371">
    <property type="entry name" value="ARM repeat"/>
    <property type="match status" value="1"/>
</dbReference>
<dbReference type="InParanoid" id="A0A6I9QPW4"/>
<reference evidence="2" key="1">
    <citation type="submission" date="2025-08" db="UniProtKB">
        <authorList>
            <consortium name="RefSeq"/>
        </authorList>
    </citation>
    <scope>IDENTIFICATION</scope>
</reference>
<dbReference type="GO" id="GO:0005737">
    <property type="term" value="C:cytoplasm"/>
    <property type="evidence" value="ECO:0007669"/>
    <property type="project" value="TreeGrafter"/>
</dbReference>
<dbReference type="InterPro" id="IPR016024">
    <property type="entry name" value="ARM-type_fold"/>
</dbReference>
<keyword evidence="1" id="KW-1185">Reference proteome</keyword>
<dbReference type="InterPro" id="IPR019516">
    <property type="entry name" value="Glomulin/ALF4"/>
</dbReference>
<dbReference type="Proteomes" id="UP000504607">
    <property type="component" value="Chromosome 2"/>
</dbReference>
<gene>
    <name evidence="2" type="primary">LOC105039082</name>
</gene>
<dbReference type="RefSeq" id="XP_010913380.1">
    <property type="nucleotide sequence ID" value="XM_010915078.2"/>
</dbReference>
<evidence type="ECO:0000313" key="2">
    <source>
        <dbReference type="RefSeq" id="XP_010913380.1"/>
    </source>
</evidence>
<proteinExistence type="predicted"/>
<accession>A0A6I9QPW4</accession>
<dbReference type="Pfam" id="PF08568">
    <property type="entry name" value="Kinetochor_Ybp2"/>
    <property type="match status" value="2"/>
</dbReference>
<dbReference type="AlphaFoldDB" id="A0A6I9QPW4"/>
<dbReference type="GeneID" id="105039082"/>
<dbReference type="PANTHER" id="PTHR15430">
    <property type="entry name" value="GLOMULIN"/>
    <property type="match status" value="1"/>
</dbReference>
<dbReference type="InterPro" id="IPR013877">
    <property type="entry name" value="YAP-bd/ALF4/Glomulin"/>
</dbReference>
<sequence>MSADAPPTPGGIDLGQAHLHDRFPSPSSLRLKEALNSCSQSFETGDFGKSDTAVTAVVDLLNSIVEPPLSDWENATPCKRASEEALVEIQSYLSSPSSNQMAVDALSLELPKVVAKFAALSDRCREIAESIIDFLVSSCSPRDMLSILCEAIDAHIRESQEQTYFILLLSRLSKVLDHTQRRHVEQVKVAIPVILKVLNAISSVSNDEDKDSLNDLFGAAISIGTSIQAICEKMVGTRQEELCAILGLYVLQNMALISKSIQSHVVSSCRSLVLQFSKFLPFCELSYFGLITGCDVASITDEVSKEDGDDFMACFSFVMSGATLAVIWGHISDEIAKAAGEQLISVLNKIRNDRTVRWQAIGMFKYILSSIDYPWEIKSHSVELLLCMMEGINSEESSDNHTDFSCFMPSLFSSLQAVERIMIGASDASLRKKAYSALRKVVSDIPSSHRFDILRALITNSNSPSMIAILIDLVKEEILKEVHQSDMSEDNKIIHIQNTNAGSPFWSSHALDIVELMLKPPKGGPPPLPEHSEPVLAALNLFRFILITESTGKTNHTGILSANTLHKAYSEWLLPLRTLVTGIRAENEKDDSEIADHILCALNPVQLVLYRCIELVEDKLKHSA</sequence>
<name>A0A6I9QPW4_ELAGV</name>
<dbReference type="GO" id="GO:0055105">
    <property type="term" value="F:ubiquitin-protein transferase inhibitor activity"/>
    <property type="evidence" value="ECO:0007669"/>
    <property type="project" value="TreeGrafter"/>
</dbReference>
<dbReference type="KEGG" id="egu:105039082"/>
<dbReference type="FunCoup" id="A0A6I9QPW4">
    <property type="interactions" value="835"/>
</dbReference>
<evidence type="ECO:0000313" key="1">
    <source>
        <dbReference type="Proteomes" id="UP000504607"/>
    </source>
</evidence>